<dbReference type="Proteomes" id="UP001243330">
    <property type="component" value="Unassembled WGS sequence"/>
</dbReference>
<sequence>MYKKSLEARPITMHTPQTPTALSPAGERCLASPHRPRQDQAPSAGSLRTPGAPPPACRQGTNASGPSVARAERVPP</sequence>
<gene>
    <name evidence="2" type="ORF">CCHR01_17628</name>
</gene>
<comment type="caution">
    <text evidence="2">The sequence shown here is derived from an EMBL/GenBank/DDBJ whole genome shotgun (WGS) entry which is preliminary data.</text>
</comment>
<protein>
    <submittedName>
        <fullName evidence="2">Uncharacterized protein</fullName>
    </submittedName>
</protein>
<feature type="region of interest" description="Disordered" evidence="1">
    <location>
        <begin position="1"/>
        <end position="76"/>
    </location>
</feature>
<evidence type="ECO:0000313" key="3">
    <source>
        <dbReference type="Proteomes" id="UP001243330"/>
    </source>
</evidence>
<keyword evidence="3" id="KW-1185">Reference proteome</keyword>
<organism evidence="2 3">
    <name type="scientific">Colletotrichum chrysophilum</name>
    <dbReference type="NCBI Taxonomy" id="1836956"/>
    <lineage>
        <taxon>Eukaryota</taxon>
        <taxon>Fungi</taxon>
        <taxon>Dikarya</taxon>
        <taxon>Ascomycota</taxon>
        <taxon>Pezizomycotina</taxon>
        <taxon>Sordariomycetes</taxon>
        <taxon>Hypocreomycetidae</taxon>
        <taxon>Glomerellales</taxon>
        <taxon>Glomerellaceae</taxon>
        <taxon>Colletotrichum</taxon>
        <taxon>Colletotrichum gloeosporioides species complex</taxon>
    </lineage>
</organism>
<accession>A0AAD9E6Q0</accession>
<name>A0AAD9E6Q0_9PEZI</name>
<dbReference type="AlphaFoldDB" id="A0AAD9E6Q0"/>
<dbReference type="EMBL" id="JAQOWY010000634">
    <property type="protein sequence ID" value="KAK1839744.1"/>
    <property type="molecule type" value="Genomic_DNA"/>
</dbReference>
<evidence type="ECO:0000313" key="2">
    <source>
        <dbReference type="EMBL" id="KAK1839744.1"/>
    </source>
</evidence>
<evidence type="ECO:0000256" key="1">
    <source>
        <dbReference type="SAM" id="MobiDB-lite"/>
    </source>
</evidence>
<proteinExistence type="predicted"/>
<reference evidence="2" key="1">
    <citation type="submission" date="2023-01" db="EMBL/GenBank/DDBJ databases">
        <title>Colletotrichum chrysophilum M932 genome sequence.</title>
        <authorList>
            <person name="Baroncelli R."/>
        </authorList>
    </citation>
    <scope>NUCLEOTIDE SEQUENCE</scope>
    <source>
        <strain evidence="2">M932</strain>
    </source>
</reference>